<dbReference type="NCBIfam" id="TIGR03317">
    <property type="entry name" value="ygfZ_signature"/>
    <property type="match status" value="1"/>
</dbReference>
<dbReference type="RefSeq" id="WP_166316615.1">
    <property type="nucleotide sequence ID" value="NZ_CP049866.1"/>
</dbReference>
<sequence>MTSPLLHLPGAVAGDGIDAPVAAHYGSFNGEQRTLEAGEGFVDLSHRDVIRVEGPDRLGWLHSLTTQFFEGLEPGAWTQALVLSPQGHVEHAFAGVDDGTAFVAHTEPGAGQPLVDFLDRMRFMMRVEVSVQTAETAVAWRPATAERPATYDFVPRDRLEAYADAAGPAAGTWAFEALRIARGEPRLGLDTDHRSIPNELGWIGSAVHLQKGCYRGQETVARVHTLGRPPRRLTLLHLDGSENRLPVRGSEVTAGGKSVGFVGSSARHHELGPIALALLKRNLAVDAGLTVDEMPAAQEVIVDPEVGLHFRPNR</sequence>
<dbReference type="InterPro" id="IPR027266">
    <property type="entry name" value="TrmE/GcvT-like"/>
</dbReference>
<gene>
    <name evidence="3" type="ORF">G7071_06975</name>
</gene>
<dbReference type="PIRSF" id="PIRSF006487">
    <property type="entry name" value="GcvT"/>
    <property type="match status" value="1"/>
</dbReference>
<evidence type="ECO:0000313" key="3">
    <source>
        <dbReference type="EMBL" id="QIK75204.1"/>
    </source>
</evidence>
<name>A0A6G7YE75_9ACTN</name>
<keyword evidence="4" id="KW-1185">Reference proteome</keyword>
<dbReference type="PANTHER" id="PTHR22602">
    <property type="entry name" value="TRANSFERASE CAF17, MITOCHONDRIAL-RELATED"/>
    <property type="match status" value="1"/>
</dbReference>
<dbReference type="Proteomes" id="UP000502035">
    <property type="component" value="Chromosome"/>
</dbReference>
<dbReference type="InterPro" id="IPR017703">
    <property type="entry name" value="YgfZ/GCV_T_CS"/>
</dbReference>
<dbReference type="SUPFAM" id="SSF101790">
    <property type="entry name" value="Aminomethyltransferase beta-barrel domain"/>
    <property type="match status" value="1"/>
</dbReference>
<feature type="domain" description="CAF17 C-terminal" evidence="2">
    <location>
        <begin position="231"/>
        <end position="295"/>
    </location>
</feature>
<dbReference type="KEGG" id="npi:G7071_06975"/>
<dbReference type="GO" id="GO:0016226">
    <property type="term" value="P:iron-sulfur cluster assembly"/>
    <property type="evidence" value="ECO:0007669"/>
    <property type="project" value="TreeGrafter"/>
</dbReference>
<dbReference type="InterPro" id="IPR045179">
    <property type="entry name" value="YgfZ/GcvT"/>
</dbReference>
<dbReference type="PANTHER" id="PTHR22602:SF0">
    <property type="entry name" value="TRANSFERASE CAF17, MITOCHONDRIAL-RELATED"/>
    <property type="match status" value="1"/>
</dbReference>
<evidence type="ECO:0000313" key="4">
    <source>
        <dbReference type="Proteomes" id="UP000502035"/>
    </source>
</evidence>
<dbReference type="InterPro" id="IPR057460">
    <property type="entry name" value="CAF17_C"/>
</dbReference>
<evidence type="ECO:0000256" key="1">
    <source>
        <dbReference type="ARBA" id="ARBA00022946"/>
    </source>
</evidence>
<dbReference type="SUPFAM" id="SSF103025">
    <property type="entry name" value="Folate-binding domain"/>
    <property type="match status" value="1"/>
</dbReference>
<protein>
    <submittedName>
        <fullName evidence="3">Folate-binding protein YgfZ</fullName>
    </submittedName>
</protein>
<keyword evidence="1" id="KW-0809">Transit peptide</keyword>
<dbReference type="AlphaFoldDB" id="A0A6G7YE75"/>
<evidence type="ECO:0000259" key="2">
    <source>
        <dbReference type="Pfam" id="PF25455"/>
    </source>
</evidence>
<proteinExistence type="predicted"/>
<dbReference type="EMBL" id="CP049866">
    <property type="protein sequence ID" value="QIK75204.1"/>
    <property type="molecule type" value="Genomic_DNA"/>
</dbReference>
<reference evidence="3 4" key="1">
    <citation type="submission" date="2020-03" db="EMBL/GenBank/DDBJ databases">
        <title>Nocardioides sp. nov., isolated from fish.</title>
        <authorList>
            <person name="Hyun D.-W."/>
            <person name="Bae J.-W."/>
        </authorList>
    </citation>
    <scope>NUCLEOTIDE SEQUENCE [LARGE SCALE GENOMIC DNA]</scope>
    <source>
        <strain evidence="3 4">HDW12A</strain>
    </source>
</reference>
<dbReference type="Pfam" id="PF25455">
    <property type="entry name" value="Beta-barrel_CAF17_C"/>
    <property type="match status" value="1"/>
</dbReference>
<accession>A0A6G7YE75</accession>
<dbReference type="Gene3D" id="3.30.1360.120">
    <property type="entry name" value="Probable tRNA modification gtpase trme, domain 1"/>
    <property type="match status" value="2"/>
</dbReference>
<organism evidence="3 4">
    <name type="scientific">Nocardioides piscis</name>
    <dbReference type="NCBI Taxonomy" id="2714938"/>
    <lineage>
        <taxon>Bacteria</taxon>
        <taxon>Bacillati</taxon>
        <taxon>Actinomycetota</taxon>
        <taxon>Actinomycetes</taxon>
        <taxon>Propionibacteriales</taxon>
        <taxon>Nocardioidaceae</taxon>
        <taxon>Nocardioides</taxon>
    </lineage>
</organism>
<dbReference type="InterPro" id="IPR029043">
    <property type="entry name" value="GcvT/YgfZ_C"/>
</dbReference>